<keyword evidence="2" id="KW-1185">Reference proteome</keyword>
<comment type="caution">
    <text evidence="1">The sequence shown here is derived from an EMBL/GenBank/DDBJ whole genome shotgun (WGS) entry which is preliminary data.</text>
</comment>
<accession>A0A8H6FLD5</accession>
<sequence>MLPSKRTAHQKLLASLAGKMKVELSTLVILIIDGSCAAMLEGKDACGNDLALGGMQSFGGVYWGFLPNCCNRRSSTLMSTINGLTGKHAST</sequence>
<name>A0A8H6FLD5_9LECA</name>
<gene>
    <name evidence="1" type="ORF">HO173_011167</name>
</gene>
<dbReference type="AlphaFoldDB" id="A0A8H6FLD5"/>
<dbReference type="RefSeq" id="XP_037160098.1">
    <property type="nucleotide sequence ID" value="XM_037313049.1"/>
</dbReference>
<dbReference type="GeneID" id="59292811"/>
<organism evidence="1 2">
    <name type="scientific">Letharia columbiana</name>
    <dbReference type="NCBI Taxonomy" id="112416"/>
    <lineage>
        <taxon>Eukaryota</taxon>
        <taxon>Fungi</taxon>
        <taxon>Dikarya</taxon>
        <taxon>Ascomycota</taxon>
        <taxon>Pezizomycotina</taxon>
        <taxon>Lecanoromycetes</taxon>
        <taxon>OSLEUM clade</taxon>
        <taxon>Lecanoromycetidae</taxon>
        <taxon>Lecanorales</taxon>
        <taxon>Lecanorineae</taxon>
        <taxon>Parmeliaceae</taxon>
        <taxon>Letharia</taxon>
    </lineage>
</organism>
<dbReference type="Proteomes" id="UP000578531">
    <property type="component" value="Unassembled WGS sequence"/>
</dbReference>
<dbReference type="EMBL" id="JACCJC010000066">
    <property type="protein sequence ID" value="KAF6230630.1"/>
    <property type="molecule type" value="Genomic_DNA"/>
</dbReference>
<evidence type="ECO:0000313" key="1">
    <source>
        <dbReference type="EMBL" id="KAF6230630.1"/>
    </source>
</evidence>
<reference evidence="1 2" key="1">
    <citation type="journal article" date="2020" name="Genomics">
        <title>Complete, high-quality genomes from long-read metagenomic sequencing of two wolf lichen thalli reveals enigmatic genome architecture.</title>
        <authorList>
            <person name="McKenzie S.K."/>
            <person name="Walston R.F."/>
            <person name="Allen J.L."/>
        </authorList>
    </citation>
    <scope>NUCLEOTIDE SEQUENCE [LARGE SCALE GENOMIC DNA]</scope>
    <source>
        <strain evidence="1">WasteWater2</strain>
    </source>
</reference>
<proteinExistence type="predicted"/>
<protein>
    <submittedName>
        <fullName evidence="1">Uncharacterized protein</fullName>
    </submittedName>
</protein>
<evidence type="ECO:0000313" key="2">
    <source>
        <dbReference type="Proteomes" id="UP000578531"/>
    </source>
</evidence>